<comment type="pathway">
    <text evidence="2">Metabolic intermediate biosynthesis; 5-phospho-alpha-D-ribose 1-diphosphate biosynthesis; 5-phospho-alpha-D-ribose 1-diphosphate from D-ribose 5-phosphate (route I): step 1/1.</text>
</comment>
<dbReference type="InterPro" id="IPR029057">
    <property type="entry name" value="PRTase-like"/>
</dbReference>
<evidence type="ECO:0000259" key="12">
    <source>
        <dbReference type="Pfam" id="PF13793"/>
    </source>
</evidence>
<evidence type="ECO:0000256" key="10">
    <source>
        <dbReference type="ARBA" id="ARBA00022842"/>
    </source>
</evidence>
<evidence type="ECO:0000256" key="6">
    <source>
        <dbReference type="ARBA" id="ARBA00022727"/>
    </source>
</evidence>
<feature type="domain" description="Ribose-phosphate pyrophosphokinase N-terminal" evidence="12">
    <location>
        <begin position="7"/>
        <end position="123"/>
    </location>
</feature>
<dbReference type="GO" id="GO:0002189">
    <property type="term" value="C:ribose phosphate diphosphokinase complex"/>
    <property type="evidence" value="ECO:0007669"/>
    <property type="project" value="TreeGrafter"/>
</dbReference>
<keyword evidence="7" id="KW-0547">Nucleotide-binding</keyword>
<dbReference type="GO" id="GO:0005524">
    <property type="term" value="F:ATP binding"/>
    <property type="evidence" value="ECO:0007669"/>
    <property type="project" value="UniProtKB-KW"/>
</dbReference>
<dbReference type="SMART" id="SM01400">
    <property type="entry name" value="Pribosyltran_N"/>
    <property type="match status" value="1"/>
</dbReference>
<dbReference type="EC" id="2.7.6.1" evidence="3"/>
<dbReference type="GO" id="GO:0000287">
    <property type="term" value="F:magnesium ion binding"/>
    <property type="evidence" value="ECO:0007669"/>
    <property type="project" value="InterPro"/>
</dbReference>
<dbReference type="GO" id="GO:0006164">
    <property type="term" value="P:purine nucleotide biosynthetic process"/>
    <property type="evidence" value="ECO:0007669"/>
    <property type="project" value="TreeGrafter"/>
</dbReference>
<dbReference type="Pfam" id="PF13793">
    <property type="entry name" value="Pribosyltran_N"/>
    <property type="match status" value="1"/>
</dbReference>
<keyword evidence="10" id="KW-0460">Magnesium</keyword>
<dbReference type="InterPro" id="IPR029099">
    <property type="entry name" value="Pribosyltran_N"/>
</dbReference>
<evidence type="ECO:0000313" key="13">
    <source>
        <dbReference type="EMBL" id="MBT4870720.1"/>
    </source>
</evidence>
<keyword evidence="8" id="KW-0418">Kinase</keyword>
<dbReference type="InterPro" id="IPR000836">
    <property type="entry name" value="PRTase_dom"/>
</dbReference>
<reference evidence="13" key="1">
    <citation type="journal article" date="2021" name="ISME J.">
        <title>Mercury methylation by metabolically versatile and cosmopolitan marine bacteria.</title>
        <authorList>
            <person name="Lin H."/>
            <person name="Ascher D.B."/>
            <person name="Myung Y."/>
            <person name="Lamborg C.H."/>
            <person name="Hallam S.J."/>
            <person name="Gionfriddo C.M."/>
            <person name="Holt K.E."/>
            <person name="Moreau J.W."/>
        </authorList>
    </citation>
    <scope>NUCLEOTIDE SEQUENCE</scope>
    <source>
        <strain evidence="13">SI075_bin30</strain>
    </source>
</reference>
<organism evidence="13 14">
    <name type="scientific">Candidatus Iainarchaeum sp</name>
    <dbReference type="NCBI Taxonomy" id="3101447"/>
    <lineage>
        <taxon>Archaea</taxon>
        <taxon>Candidatus Iainarchaeota</taxon>
        <taxon>Candidatus Iainarchaeia</taxon>
        <taxon>Candidatus Iainarchaeales</taxon>
        <taxon>Candidatus Iainarchaeaceae</taxon>
        <taxon>Candidatus Iainarchaeum</taxon>
    </lineage>
</organism>
<name>A0A8T5GFX5_9ARCH</name>
<evidence type="ECO:0000256" key="2">
    <source>
        <dbReference type="ARBA" id="ARBA00004996"/>
    </source>
</evidence>
<evidence type="ECO:0000256" key="3">
    <source>
        <dbReference type="ARBA" id="ARBA00013247"/>
    </source>
</evidence>
<keyword evidence="6" id="KW-0545">Nucleotide biosynthesis</keyword>
<dbReference type="GO" id="GO:0006015">
    <property type="term" value="P:5-phosphoribose 1-diphosphate biosynthetic process"/>
    <property type="evidence" value="ECO:0007669"/>
    <property type="project" value="TreeGrafter"/>
</dbReference>
<keyword evidence="4" id="KW-0808">Transferase</keyword>
<dbReference type="GO" id="GO:0005737">
    <property type="term" value="C:cytoplasm"/>
    <property type="evidence" value="ECO:0007669"/>
    <property type="project" value="TreeGrafter"/>
</dbReference>
<comment type="catalytic activity">
    <reaction evidence="11">
        <text>D-ribose 5-phosphate + ATP = 5-phospho-alpha-D-ribose 1-diphosphate + AMP + H(+)</text>
        <dbReference type="Rhea" id="RHEA:15609"/>
        <dbReference type="ChEBI" id="CHEBI:15378"/>
        <dbReference type="ChEBI" id="CHEBI:30616"/>
        <dbReference type="ChEBI" id="CHEBI:58017"/>
        <dbReference type="ChEBI" id="CHEBI:78346"/>
        <dbReference type="ChEBI" id="CHEBI:456215"/>
        <dbReference type="EC" id="2.7.6.1"/>
    </reaction>
</comment>
<dbReference type="InterPro" id="IPR005946">
    <property type="entry name" value="Rib-P_diPkinase"/>
</dbReference>
<evidence type="ECO:0000256" key="7">
    <source>
        <dbReference type="ARBA" id="ARBA00022741"/>
    </source>
</evidence>
<evidence type="ECO:0000256" key="5">
    <source>
        <dbReference type="ARBA" id="ARBA00022723"/>
    </source>
</evidence>
<protein>
    <recommendedName>
        <fullName evidence="3">ribose-phosphate diphosphokinase</fullName>
        <ecNumber evidence="3">2.7.6.1</ecNumber>
    </recommendedName>
</protein>
<keyword evidence="9" id="KW-0067">ATP-binding</keyword>
<comment type="cofactor">
    <cofactor evidence="1">
        <name>Mg(2+)</name>
        <dbReference type="ChEBI" id="CHEBI:18420"/>
    </cofactor>
</comment>
<gene>
    <name evidence="13" type="ORF">HON47_04050</name>
</gene>
<dbReference type="NCBIfam" id="NF002320">
    <property type="entry name" value="PRK01259.1"/>
    <property type="match status" value="1"/>
</dbReference>
<keyword evidence="5" id="KW-0479">Metal-binding</keyword>
<dbReference type="Gene3D" id="3.40.50.2020">
    <property type="match status" value="2"/>
</dbReference>
<dbReference type="FunFam" id="3.40.50.2020:FF:000001">
    <property type="entry name" value="Ribose-phosphate pyrophosphokinase"/>
    <property type="match status" value="1"/>
</dbReference>
<dbReference type="CDD" id="cd06223">
    <property type="entry name" value="PRTases_typeI"/>
    <property type="match status" value="1"/>
</dbReference>
<dbReference type="GO" id="GO:0016301">
    <property type="term" value="F:kinase activity"/>
    <property type="evidence" value="ECO:0007669"/>
    <property type="project" value="UniProtKB-KW"/>
</dbReference>
<dbReference type="AlphaFoldDB" id="A0A8T5GFX5"/>
<evidence type="ECO:0000313" key="14">
    <source>
        <dbReference type="Proteomes" id="UP000722459"/>
    </source>
</evidence>
<evidence type="ECO:0000256" key="8">
    <source>
        <dbReference type="ARBA" id="ARBA00022777"/>
    </source>
</evidence>
<dbReference type="GO" id="GO:0004749">
    <property type="term" value="F:ribose phosphate diphosphokinase activity"/>
    <property type="evidence" value="ECO:0007669"/>
    <property type="project" value="UniProtKB-EC"/>
</dbReference>
<dbReference type="Proteomes" id="UP000722459">
    <property type="component" value="Unassembled WGS sequence"/>
</dbReference>
<dbReference type="NCBIfam" id="TIGR01251">
    <property type="entry name" value="ribP_PPkin"/>
    <property type="match status" value="1"/>
</dbReference>
<accession>A0A8T5GFX5</accession>
<dbReference type="Pfam" id="PF14572">
    <property type="entry name" value="Pribosyl_synth"/>
    <property type="match status" value="1"/>
</dbReference>
<dbReference type="EMBL" id="JABJNZ010000054">
    <property type="protein sequence ID" value="MBT4870720.1"/>
    <property type="molecule type" value="Genomic_DNA"/>
</dbReference>
<sequence length="312" mass="34290">MQQLDELKLFIGSSNPLLGEEICEQLNIESGKMEIKKFASGETYVRFLENIRAKDVFLIQTAVEPINDNLMELLIMIDAAKRASAGRITVVMPHFFYARQDRKAASREPITAKLTADLLEKAGASRIITLEVHSDQIPGFFDIPFDNLAPKKVFVKKAQELCEGDCVVVAPDAGAAKKSTKISKTLDSGLAIINKVRSKHNHAEAMNIIGDDVNGKNCLIFDDIVDTGGSLCAAANLVKAQGANKVYAFITHGLFNGDAIEKIEKSDIDIIFTTNTVPQNKKCKKLEIISIADYFAKSIKSIHENESVSKLF</sequence>
<proteinExistence type="predicted"/>
<dbReference type="SUPFAM" id="SSF53271">
    <property type="entry name" value="PRTase-like"/>
    <property type="match status" value="1"/>
</dbReference>
<comment type="caution">
    <text evidence="13">The sequence shown here is derived from an EMBL/GenBank/DDBJ whole genome shotgun (WGS) entry which is preliminary data.</text>
</comment>
<evidence type="ECO:0000256" key="1">
    <source>
        <dbReference type="ARBA" id="ARBA00001946"/>
    </source>
</evidence>
<evidence type="ECO:0000256" key="4">
    <source>
        <dbReference type="ARBA" id="ARBA00022679"/>
    </source>
</evidence>
<evidence type="ECO:0000256" key="11">
    <source>
        <dbReference type="ARBA" id="ARBA00049535"/>
    </source>
</evidence>
<evidence type="ECO:0000256" key="9">
    <source>
        <dbReference type="ARBA" id="ARBA00022840"/>
    </source>
</evidence>
<dbReference type="PANTHER" id="PTHR10210:SF41">
    <property type="entry name" value="RIBOSE-PHOSPHATE PYROPHOSPHOKINASE 1, CHLOROPLASTIC"/>
    <property type="match status" value="1"/>
</dbReference>
<dbReference type="PANTHER" id="PTHR10210">
    <property type="entry name" value="RIBOSE-PHOSPHATE DIPHOSPHOKINASE FAMILY MEMBER"/>
    <property type="match status" value="1"/>
</dbReference>